<accession>A0AAW0SAI9</accession>
<protein>
    <submittedName>
        <fullName evidence="1">Uncharacterized protein</fullName>
    </submittedName>
</protein>
<organism evidence="1 2">
    <name type="scientific">Scylla paramamosain</name>
    <name type="common">Mud crab</name>
    <dbReference type="NCBI Taxonomy" id="85552"/>
    <lineage>
        <taxon>Eukaryota</taxon>
        <taxon>Metazoa</taxon>
        <taxon>Ecdysozoa</taxon>
        <taxon>Arthropoda</taxon>
        <taxon>Crustacea</taxon>
        <taxon>Multicrustacea</taxon>
        <taxon>Malacostraca</taxon>
        <taxon>Eumalacostraca</taxon>
        <taxon>Eucarida</taxon>
        <taxon>Decapoda</taxon>
        <taxon>Pleocyemata</taxon>
        <taxon>Brachyura</taxon>
        <taxon>Eubrachyura</taxon>
        <taxon>Portunoidea</taxon>
        <taxon>Portunidae</taxon>
        <taxon>Portuninae</taxon>
        <taxon>Scylla</taxon>
    </lineage>
</organism>
<comment type="caution">
    <text evidence="1">The sequence shown here is derived from an EMBL/GenBank/DDBJ whole genome shotgun (WGS) entry which is preliminary data.</text>
</comment>
<dbReference type="Proteomes" id="UP001487740">
    <property type="component" value="Unassembled WGS sequence"/>
</dbReference>
<proteinExistence type="predicted"/>
<dbReference type="AlphaFoldDB" id="A0AAW0SAI9"/>
<evidence type="ECO:0000313" key="1">
    <source>
        <dbReference type="EMBL" id="KAK8371891.1"/>
    </source>
</evidence>
<dbReference type="EMBL" id="JARAKH010006398">
    <property type="protein sequence ID" value="KAK8371891.1"/>
    <property type="molecule type" value="Genomic_DNA"/>
</dbReference>
<name>A0AAW0SAI9_SCYPA</name>
<sequence length="327" mass="35265">MVYTPKFLHTRSTAHSFLGVPGGGQDPSCSTFIKTGTERPRLISDAGTEITEAGDVLQVFQAPAARRLLALSSLHLEVQLPQRSLKGEGNTGIRAIATTTCYLYLHCHHRASQARGLDSEAMKMNPGVPPYMVYHIPMMYGGFGDYSYNPHWVCSIPVMPSPATVEEGKQTPLMPGTDGYQQMVAVGGWGQGNLRAETEGKMAHLSTTITHGAGAVVDPITKGGTTMLHISTQIIMATTFMHVIENLDLSGLVKDTHWQWVAVTDSRAVHPAGLGHEATEGHRSFCRKRVAHGFNSCQSIALHSYTDHLLVPPDSPGFKGLVGRAAA</sequence>
<keyword evidence="2" id="KW-1185">Reference proteome</keyword>
<evidence type="ECO:0000313" key="2">
    <source>
        <dbReference type="Proteomes" id="UP001487740"/>
    </source>
</evidence>
<reference evidence="1 2" key="1">
    <citation type="submission" date="2023-03" db="EMBL/GenBank/DDBJ databases">
        <title>High-quality genome of Scylla paramamosain provides insights in environmental adaptation.</title>
        <authorList>
            <person name="Zhang L."/>
        </authorList>
    </citation>
    <scope>NUCLEOTIDE SEQUENCE [LARGE SCALE GENOMIC DNA]</scope>
    <source>
        <strain evidence="1">LZ_2023a</strain>
        <tissue evidence="1">Muscle</tissue>
    </source>
</reference>
<gene>
    <name evidence="1" type="ORF">O3P69_013449</name>
</gene>